<dbReference type="SUPFAM" id="SSF48452">
    <property type="entry name" value="TPR-like"/>
    <property type="match status" value="1"/>
</dbReference>
<keyword evidence="5" id="KW-1185">Reference proteome</keyword>
<evidence type="ECO:0000313" key="5">
    <source>
        <dbReference type="Proteomes" id="UP000051401"/>
    </source>
</evidence>
<gene>
    <name evidence="1" type="primary">cpoB</name>
    <name evidence="4" type="ORF">RIdsm_00258</name>
    <name evidence="3" type="ORF">XM52_12225</name>
</gene>
<feature type="signal peptide" evidence="1">
    <location>
        <begin position="1"/>
        <end position="21"/>
    </location>
</feature>
<dbReference type="InterPro" id="IPR014162">
    <property type="entry name" value="CpoB_C"/>
</dbReference>
<dbReference type="AlphaFoldDB" id="A0A0T5P9P0"/>
<dbReference type="PATRIC" id="fig|540747.5.peg.5424"/>
<dbReference type="GO" id="GO:0043093">
    <property type="term" value="P:FtsZ-dependent cytokinesis"/>
    <property type="evidence" value="ECO:0007669"/>
    <property type="project" value="UniProtKB-UniRule"/>
</dbReference>
<reference evidence="4 6" key="2">
    <citation type="submission" date="2018-08" db="EMBL/GenBank/DDBJ databases">
        <title>Genetic Globetrotter - A new plasmid hitch-hiking vast phylogenetic and geographic distances.</title>
        <authorList>
            <person name="Vollmers J."/>
            <person name="Petersen J."/>
        </authorList>
    </citation>
    <scope>NUCLEOTIDE SEQUENCE [LARGE SCALE GENOMIC DNA]</scope>
    <source>
        <strain evidence="4 6">DSM 26383</strain>
    </source>
</reference>
<keyword evidence="1" id="KW-0131">Cell cycle</keyword>
<comment type="subcellular location">
    <subcellularLocation>
        <location evidence="1">Periplasm</location>
    </subcellularLocation>
</comment>
<keyword evidence="1" id="KW-0574">Periplasm</keyword>
<feature type="region of interest" description="Disordered" evidence="2">
    <location>
        <begin position="120"/>
        <end position="158"/>
    </location>
</feature>
<dbReference type="GO" id="GO:0030288">
    <property type="term" value="C:outer membrane-bounded periplasmic space"/>
    <property type="evidence" value="ECO:0007669"/>
    <property type="project" value="UniProtKB-UniRule"/>
</dbReference>
<dbReference type="Pfam" id="PF13174">
    <property type="entry name" value="TPR_6"/>
    <property type="match status" value="1"/>
</dbReference>
<evidence type="ECO:0000256" key="1">
    <source>
        <dbReference type="HAMAP-Rule" id="MF_02066"/>
    </source>
</evidence>
<dbReference type="Proteomes" id="UP000325785">
    <property type="component" value="Chromosome"/>
</dbReference>
<evidence type="ECO:0000313" key="3">
    <source>
        <dbReference type="EMBL" id="KRS17756.1"/>
    </source>
</evidence>
<dbReference type="RefSeq" id="WP_057816403.1">
    <property type="nucleotide sequence ID" value="NZ_CP031598.1"/>
</dbReference>
<keyword evidence="1" id="KW-0132">Cell division</keyword>
<dbReference type="InterPro" id="IPR011990">
    <property type="entry name" value="TPR-like_helical_dom_sf"/>
</dbReference>
<comment type="function">
    <text evidence="1">Mediates coordination of peptidoglycan synthesis and outer membrane constriction during cell division.</text>
</comment>
<protein>
    <recommendedName>
        <fullName evidence="1">Cell division coordinator CpoB</fullName>
    </recommendedName>
</protein>
<comment type="similarity">
    <text evidence="1">Belongs to the CpoB family.</text>
</comment>
<name>A0A0T5P9P0_9RHOB</name>
<organism evidence="3 5">
    <name type="scientific">Roseovarius indicus</name>
    <dbReference type="NCBI Taxonomy" id="540747"/>
    <lineage>
        <taxon>Bacteria</taxon>
        <taxon>Pseudomonadati</taxon>
        <taxon>Pseudomonadota</taxon>
        <taxon>Alphaproteobacteria</taxon>
        <taxon>Rhodobacterales</taxon>
        <taxon>Roseobacteraceae</taxon>
        <taxon>Roseovarius</taxon>
    </lineage>
</organism>
<dbReference type="InterPro" id="IPR034706">
    <property type="entry name" value="CpoB"/>
</dbReference>
<dbReference type="Gene3D" id="1.25.40.10">
    <property type="entry name" value="Tetratricopeptide repeat domain"/>
    <property type="match status" value="1"/>
</dbReference>
<dbReference type="NCBIfam" id="TIGR02795">
    <property type="entry name" value="tol_pal_ybgF"/>
    <property type="match status" value="1"/>
</dbReference>
<accession>A0A0T5P9P0</accession>
<feature type="chain" id="PRO_5010591254" description="Cell division coordinator CpoB" evidence="1">
    <location>
        <begin position="22"/>
        <end position="288"/>
    </location>
</feature>
<dbReference type="EMBL" id="CP031598">
    <property type="protein sequence ID" value="QEW24479.1"/>
    <property type="molecule type" value="Genomic_DNA"/>
</dbReference>
<dbReference type="EMBL" id="LAXI01000006">
    <property type="protein sequence ID" value="KRS17756.1"/>
    <property type="molecule type" value="Genomic_DNA"/>
</dbReference>
<dbReference type="Proteomes" id="UP000051401">
    <property type="component" value="Unassembled WGS sequence"/>
</dbReference>
<sequence precursor="true">MRRVWIGIFVAVLATTSVGHAQNRDETLADIRQEMSVLYVELQKLKRELSTTGGVSDTQVGGSVIDRVGSIESELQRLTSKTEELEFRIDRVVEDGTNRLGDLEFRLCELETDCDVSQLGQGSTLGGTQPSTGSSTSMTLPSTDNGTSTDSGSSNSSGVQMAVGEQADFDEANKALNDGDYSAAADKFALFIQNYPGSPLEAEAGLKRGEALEQDGQTSKAARAYLDTFSAAPEGPKAADALFRLGRALGRLGQTEEACVTLAEVGFRFPDSQPAQGAQAEMQSLSCQ</sequence>
<proteinExistence type="inferred from homology"/>
<dbReference type="InterPro" id="IPR019734">
    <property type="entry name" value="TPR_rpt"/>
</dbReference>
<dbReference type="HAMAP" id="MF_02066">
    <property type="entry name" value="CpoB"/>
    <property type="match status" value="1"/>
</dbReference>
<dbReference type="OrthoDB" id="9763909at2"/>
<evidence type="ECO:0000313" key="4">
    <source>
        <dbReference type="EMBL" id="QEW24479.1"/>
    </source>
</evidence>
<evidence type="ECO:0000313" key="6">
    <source>
        <dbReference type="Proteomes" id="UP000325785"/>
    </source>
</evidence>
<dbReference type="STRING" id="540747.SAMN04488031_10750"/>
<evidence type="ECO:0000256" key="2">
    <source>
        <dbReference type="SAM" id="MobiDB-lite"/>
    </source>
</evidence>
<dbReference type="KEGG" id="rid:RIdsm_00258"/>
<reference evidence="3 5" key="1">
    <citation type="submission" date="2015-04" db="EMBL/GenBank/DDBJ databases">
        <title>The draft genome sequence of Roseovarius indicus B108T.</title>
        <authorList>
            <person name="Li G."/>
            <person name="Lai Q."/>
            <person name="Shao Z."/>
            <person name="Yan P."/>
        </authorList>
    </citation>
    <scope>NUCLEOTIDE SEQUENCE [LARGE SCALE GENOMIC DNA]</scope>
    <source>
        <strain evidence="3 5">B108</strain>
    </source>
</reference>
<keyword evidence="1" id="KW-0732">Signal</keyword>